<dbReference type="PANTHER" id="PTHR46401">
    <property type="entry name" value="GLYCOSYLTRANSFERASE WBBK-RELATED"/>
    <property type="match status" value="1"/>
</dbReference>
<proteinExistence type="predicted"/>
<dbReference type="InterPro" id="IPR001296">
    <property type="entry name" value="Glyco_trans_1"/>
</dbReference>
<gene>
    <name evidence="3" type="ORF">IFK94_07710</name>
</gene>
<comment type="caution">
    <text evidence="3">The sequence shown here is derived from an EMBL/GenBank/DDBJ whole genome shotgun (WGS) entry which is preliminary data.</text>
</comment>
<reference evidence="3 4" key="1">
    <citation type="submission" date="2020-08" db="EMBL/GenBank/DDBJ databases">
        <title>Acidobacteriota in marine sediments use diverse sulfur dissimilation pathways.</title>
        <authorList>
            <person name="Wasmund K."/>
        </authorList>
    </citation>
    <scope>NUCLEOTIDE SEQUENCE [LARGE SCALE GENOMIC DNA]</scope>
    <source>
        <strain evidence="3">MAG AM4</strain>
    </source>
</reference>
<dbReference type="SUPFAM" id="SSF53756">
    <property type="entry name" value="UDP-Glycosyltransferase/glycogen phosphorylase"/>
    <property type="match status" value="1"/>
</dbReference>
<evidence type="ECO:0000259" key="2">
    <source>
        <dbReference type="Pfam" id="PF00534"/>
    </source>
</evidence>
<accession>A0A8J7CEB4</accession>
<evidence type="ECO:0000256" key="1">
    <source>
        <dbReference type="ARBA" id="ARBA00022679"/>
    </source>
</evidence>
<dbReference type="PANTHER" id="PTHR46401:SF2">
    <property type="entry name" value="GLYCOSYLTRANSFERASE WBBK-RELATED"/>
    <property type="match status" value="1"/>
</dbReference>
<dbReference type="Proteomes" id="UP000648239">
    <property type="component" value="Unassembled WGS sequence"/>
</dbReference>
<organism evidence="3 4">
    <name type="scientific">Candidatus Polarisedimenticola svalbardensis</name>
    <dbReference type="NCBI Taxonomy" id="2886004"/>
    <lineage>
        <taxon>Bacteria</taxon>
        <taxon>Pseudomonadati</taxon>
        <taxon>Acidobacteriota</taxon>
        <taxon>Candidatus Polarisedimenticolia</taxon>
        <taxon>Candidatus Polarisedimenticolales</taxon>
        <taxon>Candidatus Polarisedimenticolaceae</taxon>
        <taxon>Candidatus Polarisedimenticola</taxon>
    </lineage>
</organism>
<dbReference type="CDD" id="cd03809">
    <property type="entry name" value="GT4_MtfB-like"/>
    <property type="match status" value="1"/>
</dbReference>
<protein>
    <submittedName>
        <fullName evidence="3">Glycosyltransferase family 4 protein</fullName>
    </submittedName>
</protein>
<evidence type="ECO:0000313" key="4">
    <source>
        <dbReference type="Proteomes" id="UP000648239"/>
    </source>
</evidence>
<dbReference type="GO" id="GO:0016757">
    <property type="term" value="F:glycosyltransferase activity"/>
    <property type="evidence" value="ECO:0007669"/>
    <property type="project" value="InterPro"/>
</dbReference>
<feature type="domain" description="Glycosyl transferase family 1" evidence="2">
    <location>
        <begin position="198"/>
        <end position="353"/>
    </location>
</feature>
<dbReference type="Pfam" id="PF00534">
    <property type="entry name" value="Glycos_transf_1"/>
    <property type="match status" value="1"/>
</dbReference>
<evidence type="ECO:0000313" key="3">
    <source>
        <dbReference type="EMBL" id="MBD3867994.1"/>
    </source>
</evidence>
<keyword evidence="1" id="KW-0808">Transferase</keyword>
<dbReference type="AlphaFoldDB" id="A0A8J7CEB4"/>
<sequence length="381" mass="42845">MTRLGIDGSNIRQGGGVTHLRSLLASVEPEHYGFEKVVLWAGREVLDLFPDSPWLEKAPQNDLDGGLRSRLSWQRFKFPALAETSCDLVFAPGGLCSVRTVPYVTMCQNLLPFMWKELLRYRISYVTLRLILLRFGQLKSFRRSAGLIYMSDDSRRRLENGLLESGKPPSTVVHHGVDDAFFRDPPSDVCLTGRDHDNPIRLLYTSIIDMYKHPWNVAEAVARLRHEGLPVDLTLVGPAYGPALKRLQSVLVRLDPDGEFMRYRGPVPYPELPEVYHGADLFLFASTCETFGMILLEAMASGVPVLCSDRTAMPEILQDNGDYFNPESVDGIAEALRSGIHNDERRNSLAAGANRRAREFTWKRCADQTFSFLAKVGKTAR</sequence>
<dbReference type="EMBL" id="JACXWD010000020">
    <property type="protein sequence ID" value="MBD3867994.1"/>
    <property type="molecule type" value="Genomic_DNA"/>
</dbReference>
<dbReference type="Gene3D" id="3.40.50.2000">
    <property type="entry name" value="Glycogen Phosphorylase B"/>
    <property type="match status" value="2"/>
</dbReference>
<dbReference type="GO" id="GO:0009103">
    <property type="term" value="P:lipopolysaccharide biosynthetic process"/>
    <property type="evidence" value="ECO:0007669"/>
    <property type="project" value="TreeGrafter"/>
</dbReference>
<name>A0A8J7CEB4_9BACT</name>